<keyword evidence="1" id="KW-0472">Membrane</keyword>
<feature type="transmembrane region" description="Helical" evidence="1">
    <location>
        <begin position="71"/>
        <end position="92"/>
    </location>
</feature>
<reference evidence="2" key="1">
    <citation type="journal article" date="2011" name="Genome Biol.">
        <title>The draft genome of the carcinogenic human liver fluke Clonorchis sinensis.</title>
        <authorList>
            <person name="Wang X."/>
            <person name="Chen W."/>
            <person name="Huang Y."/>
            <person name="Sun J."/>
            <person name="Men J."/>
            <person name="Liu H."/>
            <person name="Luo F."/>
            <person name="Guo L."/>
            <person name="Lv X."/>
            <person name="Deng C."/>
            <person name="Zhou C."/>
            <person name="Fan Y."/>
            <person name="Li X."/>
            <person name="Huang L."/>
            <person name="Hu Y."/>
            <person name="Liang C."/>
            <person name="Hu X."/>
            <person name="Xu J."/>
            <person name="Yu X."/>
        </authorList>
    </citation>
    <scope>NUCLEOTIDE SEQUENCE [LARGE SCALE GENOMIC DNA]</scope>
    <source>
        <strain evidence="2">Henan</strain>
    </source>
</reference>
<keyword evidence="1" id="KW-1133">Transmembrane helix</keyword>
<name>G7YUR2_CLOSI</name>
<sequence length="115" mass="12949">MSSIHVAVGFFCQPMSTEDNCYLIDEGNYRLDIPDERTPLSPSRRFADTLRGHCHDDTTDRGIDKRAKRKLLIASGLCLCFMIGEVVGLILFNQQRQLCWGNGGTLQSLHHVRAV</sequence>
<evidence type="ECO:0000313" key="2">
    <source>
        <dbReference type="EMBL" id="GAA56692.1"/>
    </source>
</evidence>
<gene>
    <name evidence="2" type="ORF">CLF_111375</name>
</gene>
<evidence type="ECO:0000313" key="3">
    <source>
        <dbReference type="Proteomes" id="UP000008909"/>
    </source>
</evidence>
<organism evidence="2 3">
    <name type="scientific">Clonorchis sinensis</name>
    <name type="common">Chinese liver fluke</name>
    <dbReference type="NCBI Taxonomy" id="79923"/>
    <lineage>
        <taxon>Eukaryota</taxon>
        <taxon>Metazoa</taxon>
        <taxon>Spiralia</taxon>
        <taxon>Lophotrochozoa</taxon>
        <taxon>Platyhelminthes</taxon>
        <taxon>Trematoda</taxon>
        <taxon>Digenea</taxon>
        <taxon>Opisthorchiida</taxon>
        <taxon>Opisthorchiata</taxon>
        <taxon>Opisthorchiidae</taxon>
        <taxon>Clonorchis</taxon>
    </lineage>
</organism>
<proteinExistence type="predicted"/>
<protein>
    <submittedName>
        <fullName evidence="2">Cation efflux protein/ zinc transporter</fullName>
    </submittedName>
</protein>
<dbReference type="AlphaFoldDB" id="G7YUR2"/>
<dbReference type="Proteomes" id="UP000008909">
    <property type="component" value="Unassembled WGS sequence"/>
</dbReference>
<keyword evidence="1" id="KW-0812">Transmembrane</keyword>
<keyword evidence="3" id="KW-1185">Reference proteome</keyword>
<evidence type="ECO:0000256" key="1">
    <source>
        <dbReference type="SAM" id="Phobius"/>
    </source>
</evidence>
<dbReference type="EMBL" id="DF144342">
    <property type="protein sequence ID" value="GAA56692.1"/>
    <property type="molecule type" value="Genomic_DNA"/>
</dbReference>
<reference key="2">
    <citation type="submission" date="2011-10" db="EMBL/GenBank/DDBJ databases">
        <title>The genome and transcriptome sequence of Clonorchis sinensis provide insights into the carcinogenic liver fluke.</title>
        <authorList>
            <person name="Wang X."/>
            <person name="Huang Y."/>
            <person name="Chen W."/>
            <person name="Liu H."/>
            <person name="Guo L."/>
            <person name="Chen Y."/>
            <person name="Luo F."/>
            <person name="Zhou W."/>
            <person name="Sun J."/>
            <person name="Mao Q."/>
            <person name="Liang P."/>
            <person name="Zhou C."/>
            <person name="Tian Y."/>
            <person name="Men J."/>
            <person name="Lv X."/>
            <person name="Huang L."/>
            <person name="Zhou J."/>
            <person name="Hu Y."/>
            <person name="Li R."/>
            <person name="Zhang F."/>
            <person name="Lei H."/>
            <person name="Li X."/>
            <person name="Hu X."/>
            <person name="Liang C."/>
            <person name="Xu J."/>
            <person name="Wu Z."/>
            <person name="Yu X."/>
        </authorList>
    </citation>
    <scope>NUCLEOTIDE SEQUENCE</scope>
    <source>
        <strain>Henan</strain>
    </source>
</reference>
<accession>G7YUR2</accession>